<evidence type="ECO:0000313" key="1">
    <source>
        <dbReference type="EMBL" id="MBL1113007.1"/>
    </source>
</evidence>
<accession>A0ABS1PKT0</accession>
<proteinExistence type="predicted"/>
<dbReference type="RefSeq" id="WP_201850310.1">
    <property type="nucleotide sequence ID" value="NZ_JAERRG010000003.1"/>
</dbReference>
<gene>
    <name evidence="1" type="ORF">JK364_11465</name>
</gene>
<reference evidence="1 2" key="1">
    <citation type="submission" date="2021-01" db="EMBL/GenBank/DDBJ databases">
        <title>WGS of actinomycetes isolated from Thailand.</title>
        <authorList>
            <person name="Thawai C."/>
        </authorList>
    </citation>
    <scope>NUCLEOTIDE SEQUENCE [LARGE SCALE GENOMIC DNA]</scope>
    <source>
        <strain evidence="1 2">CA3R110</strain>
    </source>
</reference>
<comment type="caution">
    <text evidence="1">The sequence shown here is derived from an EMBL/GenBank/DDBJ whole genome shotgun (WGS) entry which is preliminary data.</text>
</comment>
<dbReference type="EMBL" id="JAERRG010000003">
    <property type="protein sequence ID" value="MBL1113007.1"/>
    <property type="molecule type" value="Genomic_DNA"/>
</dbReference>
<evidence type="ECO:0008006" key="3">
    <source>
        <dbReference type="Google" id="ProtNLM"/>
    </source>
</evidence>
<protein>
    <recommendedName>
        <fullName evidence="3">Secreted protein</fullName>
    </recommendedName>
</protein>
<sequence>MRSLPAVALMVTAAIGLWILTGFWSGKDRAAAIPPPEPLADLQLSPAQRQSLRHAEDVLVRRCMRDRGMDFHVAATAEMPSSPPNPYGLLDSAEVAARGYGLRGAVPVPSDPRLTDRERDALFGTETSRKTIPLAGGGELVVRTDGCFYQAQTELYGEDWKRLLYSEETLAAKIVARVNRDPRVNATQHTWATCMRRAGYSVTTLEGVRPNAVRRMEREASDRADGEAEFNALLDQAARDVACQKRARVEPAIRAAQDDVERSAVRGHQHDLGELKTLRAEALATARRLGSTTE</sequence>
<keyword evidence="2" id="KW-1185">Reference proteome</keyword>
<name>A0ABS1PKT0_9ACTN</name>
<dbReference type="Proteomes" id="UP000621510">
    <property type="component" value="Unassembled WGS sequence"/>
</dbReference>
<organism evidence="1 2">
    <name type="scientific">Streptomyces endocoffeicus</name>
    <dbReference type="NCBI Taxonomy" id="2898945"/>
    <lineage>
        <taxon>Bacteria</taxon>
        <taxon>Bacillati</taxon>
        <taxon>Actinomycetota</taxon>
        <taxon>Actinomycetes</taxon>
        <taxon>Kitasatosporales</taxon>
        <taxon>Streptomycetaceae</taxon>
        <taxon>Streptomyces</taxon>
    </lineage>
</organism>
<evidence type="ECO:0000313" key="2">
    <source>
        <dbReference type="Proteomes" id="UP000621510"/>
    </source>
</evidence>